<name>A0A920CWY8_9BACL</name>
<organism evidence="1 2">
    <name type="scientific">Paenibacillus montaniterrae</name>
    <dbReference type="NCBI Taxonomy" id="429341"/>
    <lineage>
        <taxon>Bacteria</taxon>
        <taxon>Bacillati</taxon>
        <taxon>Bacillota</taxon>
        <taxon>Bacilli</taxon>
        <taxon>Bacillales</taxon>
        <taxon>Paenibacillaceae</taxon>
        <taxon>Paenibacillus</taxon>
    </lineage>
</organism>
<dbReference type="RefSeq" id="WP_213512954.1">
    <property type="nucleotide sequence ID" value="NZ_BOSE01000001.1"/>
</dbReference>
<dbReference type="Proteomes" id="UP000683139">
    <property type="component" value="Unassembled WGS sequence"/>
</dbReference>
<accession>A0A920CWY8</accession>
<dbReference type="AlphaFoldDB" id="A0A920CWY8"/>
<dbReference type="SUPFAM" id="SSF50969">
    <property type="entry name" value="YVTN repeat-like/Quinoprotein amine dehydrogenase"/>
    <property type="match status" value="1"/>
</dbReference>
<dbReference type="InterPro" id="IPR011044">
    <property type="entry name" value="Quino_amine_DH_bsu"/>
</dbReference>
<evidence type="ECO:0000313" key="2">
    <source>
        <dbReference type="Proteomes" id="UP000683139"/>
    </source>
</evidence>
<reference evidence="1" key="1">
    <citation type="submission" date="2021-03" db="EMBL/GenBank/DDBJ databases">
        <title>Antimicrobial resistance genes in bacteria isolated from Japanese honey, and their potential for conferring macrolide and lincosamide resistance in the American foulbrood pathogen Paenibacillus larvae.</title>
        <authorList>
            <person name="Okamoto M."/>
            <person name="Kumagai M."/>
            <person name="Kanamori H."/>
            <person name="Takamatsu D."/>
        </authorList>
    </citation>
    <scope>NUCLEOTIDE SEQUENCE</scope>
    <source>
        <strain evidence="1">J40TS1</strain>
    </source>
</reference>
<evidence type="ECO:0008006" key="3">
    <source>
        <dbReference type="Google" id="ProtNLM"/>
    </source>
</evidence>
<comment type="caution">
    <text evidence="1">The sequence shown here is derived from an EMBL/GenBank/DDBJ whole genome shotgun (WGS) entry which is preliminary data.</text>
</comment>
<proteinExistence type="predicted"/>
<gene>
    <name evidence="1" type="ORF">J40TS1_03950</name>
</gene>
<keyword evidence="2" id="KW-1185">Reference proteome</keyword>
<dbReference type="EMBL" id="BOSE01000001">
    <property type="protein sequence ID" value="GIP14753.1"/>
    <property type="molecule type" value="Genomic_DNA"/>
</dbReference>
<evidence type="ECO:0000313" key="1">
    <source>
        <dbReference type="EMBL" id="GIP14753.1"/>
    </source>
</evidence>
<protein>
    <recommendedName>
        <fullName evidence="3">WD40 repeat domain-containing protein</fullName>
    </recommendedName>
</protein>
<sequence length="438" mass="48802">MDWLDKEIAEQWRAEGKRYASEINEYVRIGTETDWSEDIHEPEEDQRRTIASQVVAMIRAANSAGEYAKLREQLPPASWPITSEFKEQLQGVKPLAYLTDGSLLVQAGGLHGKSTVYILHDDTLTVVSDASYAGGSADGSYVALVDEQGIRVVKGKTATAAGEQTAAYRWKDVQMTLKAALTDVASLADEEHPDRIIEEVIPFEGGKRVLLVSSYGIYLLSDEGEAELLHPELSDLQEYEAEDTYIDMAHGDVSPDGRWLAYGAQSSTHMLRDMQCGKVYEFEPISSYPHFARFSKDGEEVWYNSCHFYNGGTFKVLLEQAEQGKLDSSSEDGPTMNEEMRVYAAAALENGHILGDAYGYLKLIDKEGREIWRYFVGSTISGMKAAADGSMLAVGTYGGMLHLLKLDSGEKSEYSIGTADILEIDRWILWQKQEPLRW</sequence>